<organism evidence="2 3">
    <name type="scientific">Luteibacter yeojuensis</name>
    <dbReference type="NCBI Taxonomy" id="345309"/>
    <lineage>
        <taxon>Bacteria</taxon>
        <taxon>Pseudomonadati</taxon>
        <taxon>Pseudomonadota</taxon>
        <taxon>Gammaproteobacteria</taxon>
        <taxon>Lysobacterales</taxon>
        <taxon>Rhodanobacteraceae</taxon>
        <taxon>Luteibacter</taxon>
    </lineage>
</organism>
<evidence type="ECO:0000313" key="2">
    <source>
        <dbReference type="EMBL" id="KJV30738.1"/>
    </source>
</evidence>
<name>A0A0F3KHQ5_9GAMM</name>
<gene>
    <name evidence="2" type="ORF">VI08_14715</name>
</gene>
<dbReference type="Gene3D" id="3.30.70.790">
    <property type="entry name" value="UreE, C-terminal domain"/>
    <property type="match status" value="1"/>
</dbReference>
<evidence type="ECO:0000313" key="3">
    <source>
        <dbReference type="Proteomes" id="UP000033651"/>
    </source>
</evidence>
<dbReference type="OrthoDB" id="6197669at2"/>
<keyword evidence="3" id="KW-1185">Reference proteome</keyword>
<feature type="domain" description="DUF2007" evidence="1">
    <location>
        <begin position="1"/>
        <end position="66"/>
    </location>
</feature>
<dbReference type="PATRIC" id="fig|345309.4.peg.2548"/>
<sequence>MRIVYHAQNLIDAHLVRDALAQAEIPAFISGEYLTGAMGELPVMGLVAVMVPEAARDTAEAIVRDVDARLAEARAAAAEDGFDPGILPA</sequence>
<evidence type="ECO:0000259" key="1">
    <source>
        <dbReference type="Pfam" id="PF09413"/>
    </source>
</evidence>
<dbReference type="EMBL" id="JZRB01000031">
    <property type="protein sequence ID" value="KJV30738.1"/>
    <property type="molecule type" value="Genomic_DNA"/>
</dbReference>
<dbReference type="Proteomes" id="UP000033651">
    <property type="component" value="Unassembled WGS sequence"/>
</dbReference>
<reference evidence="2 3" key="1">
    <citation type="submission" date="2015-03" db="EMBL/GenBank/DDBJ databases">
        <title>Draft genome sequence of Luteibacter yeojuensis strain SU11.</title>
        <authorList>
            <person name="Sulaiman J."/>
            <person name="Priya K."/>
            <person name="Chan K.-G."/>
        </authorList>
    </citation>
    <scope>NUCLEOTIDE SEQUENCE [LARGE SCALE GENOMIC DNA]</scope>
    <source>
        <strain evidence="2 3">SU11</strain>
    </source>
</reference>
<dbReference type="AlphaFoldDB" id="A0A0F3KHQ5"/>
<protein>
    <recommendedName>
        <fullName evidence="1">DUF2007 domain-containing protein</fullName>
    </recommendedName>
</protein>
<proteinExistence type="predicted"/>
<dbReference type="RefSeq" id="WP_045830368.1">
    <property type="nucleotide sequence ID" value="NZ_JZRB01000031.1"/>
</dbReference>
<dbReference type="InterPro" id="IPR018551">
    <property type="entry name" value="DUF2007"/>
</dbReference>
<dbReference type="Pfam" id="PF09413">
    <property type="entry name" value="DUF2007"/>
    <property type="match status" value="1"/>
</dbReference>
<accession>A0A0F3KHQ5</accession>
<comment type="caution">
    <text evidence="2">The sequence shown here is derived from an EMBL/GenBank/DDBJ whole genome shotgun (WGS) entry which is preliminary data.</text>
</comment>